<evidence type="ECO:0000259" key="3">
    <source>
        <dbReference type="PROSITE" id="PS50112"/>
    </source>
</evidence>
<dbReference type="SMART" id="SM00065">
    <property type="entry name" value="GAF"/>
    <property type="match status" value="1"/>
</dbReference>
<dbReference type="Pfam" id="PF13581">
    <property type="entry name" value="HATPase_c_2"/>
    <property type="match status" value="1"/>
</dbReference>
<proteinExistence type="predicted"/>
<dbReference type="InterPro" id="IPR036457">
    <property type="entry name" value="PPM-type-like_dom_sf"/>
</dbReference>
<accession>A0AAU1LRB2</accession>
<protein>
    <submittedName>
        <fullName evidence="4">SpoIIE family protein phosphatase</fullName>
    </submittedName>
</protein>
<dbReference type="SUPFAM" id="SSF55785">
    <property type="entry name" value="PYP-like sensor domain (PAS domain)"/>
    <property type="match status" value="2"/>
</dbReference>
<dbReference type="Pfam" id="PF00989">
    <property type="entry name" value="PAS"/>
    <property type="match status" value="1"/>
</dbReference>
<dbReference type="Gene3D" id="3.30.450.40">
    <property type="match status" value="1"/>
</dbReference>
<dbReference type="InterPro" id="IPR035965">
    <property type="entry name" value="PAS-like_dom_sf"/>
</dbReference>
<dbReference type="GO" id="GO:0016791">
    <property type="term" value="F:phosphatase activity"/>
    <property type="evidence" value="ECO:0007669"/>
    <property type="project" value="TreeGrafter"/>
</dbReference>
<dbReference type="CDD" id="cd16936">
    <property type="entry name" value="HATPase_RsbW-like"/>
    <property type="match status" value="1"/>
</dbReference>
<dbReference type="InterPro" id="IPR013656">
    <property type="entry name" value="PAS_4"/>
</dbReference>
<dbReference type="SMART" id="SM00331">
    <property type="entry name" value="PP2C_SIG"/>
    <property type="match status" value="1"/>
</dbReference>
<dbReference type="EMBL" id="CP108169">
    <property type="protein sequence ID" value="WTQ73845.1"/>
    <property type="molecule type" value="Genomic_DNA"/>
</dbReference>
<dbReference type="Gene3D" id="3.30.450.20">
    <property type="entry name" value="PAS domain"/>
    <property type="match status" value="1"/>
</dbReference>
<dbReference type="PROSITE" id="PS50112">
    <property type="entry name" value="PAS"/>
    <property type="match status" value="1"/>
</dbReference>
<dbReference type="Pfam" id="PF07228">
    <property type="entry name" value="SpoIIE"/>
    <property type="match status" value="1"/>
</dbReference>
<dbReference type="SUPFAM" id="SSF55781">
    <property type="entry name" value="GAF domain-like"/>
    <property type="match status" value="1"/>
</dbReference>
<dbReference type="PANTHER" id="PTHR43156">
    <property type="entry name" value="STAGE II SPORULATION PROTEIN E-RELATED"/>
    <property type="match status" value="1"/>
</dbReference>
<dbReference type="Pfam" id="PF08448">
    <property type="entry name" value="PAS_4"/>
    <property type="match status" value="1"/>
</dbReference>
<dbReference type="FunFam" id="3.30.565.10:FF:000028">
    <property type="entry name" value="PAS sensor protein"/>
    <property type="match status" value="1"/>
</dbReference>
<dbReference type="InterPro" id="IPR001932">
    <property type="entry name" value="PPM-type_phosphatase-like_dom"/>
</dbReference>
<feature type="region of interest" description="Disordered" evidence="2">
    <location>
        <begin position="50"/>
        <end position="86"/>
    </location>
</feature>
<keyword evidence="1" id="KW-0378">Hydrolase</keyword>
<evidence type="ECO:0000256" key="1">
    <source>
        <dbReference type="ARBA" id="ARBA00022801"/>
    </source>
</evidence>
<name>A0AAU1LRB2_9ACTN</name>
<reference evidence="4" key="1">
    <citation type="submission" date="2022-10" db="EMBL/GenBank/DDBJ databases">
        <title>The complete genomes of actinobacterial strains from the NBC collection.</title>
        <authorList>
            <person name="Joergensen T.S."/>
            <person name="Alvarez Arevalo M."/>
            <person name="Sterndorff E.B."/>
            <person name="Faurdal D."/>
            <person name="Vuksanovic O."/>
            <person name="Mourched A.-S."/>
            <person name="Charusanti P."/>
            <person name="Shaw S."/>
            <person name="Blin K."/>
            <person name="Weber T."/>
        </authorList>
    </citation>
    <scope>NUCLEOTIDE SEQUENCE</scope>
    <source>
        <strain evidence="4">NBC_00148</strain>
    </source>
</reference>
<dbReference type="InterPro" id="IPR000014">
    <property type="entry name" value="PAS"/>
</dbReference>
<feature type="compositionally biased region" description="Gly residues" evidence="2">
    <location>
        <begin position="64"/>
        <end position="76"/>
    </location>
</feature>
<feature type="domain" description="PAS" evidence="3">
    <location>
        <begin position="1"/>
        <end position="35"/>
    </location>
</feature>
<dbReference type="InterPro" id="IPR013767">
    <property type="entry name" value="PAS_fold"/>
</dbReference>
<evidence type="ECO:0000313" key="4">
    <source>
        <dbReference type="EMBL" id="WTQ73845.1"/>
    </source>
</evidence>
<dbReference type="GO" id="GO:0006355">
    <property type="term" value="P:regulation of DNA-templated transcription"/>
    <property type="evidence" value="ECO:0007669"/>
    <property type="project" value="InterPro"/>
</dbReference>
<dbReference type="InterPro" id="IPR036890">
    <property type="entry name" value="HATPase_C_sf"/>
</dbReference>
<evidence type="ECO:0000256" key="2">
    <source>
        <dbReference type="SAM" id="MobiDB-lite"/>
    </source>
</evidence>
<dbReference type="Pfam" id="PF01590">
    <property type="entry name" value="GAF"/>
    <property type="match status" value="1"/>
</dbReference>
<sequence>MADAPLMVVDGAGAVTGWSRAAERRFGLATAEALGLLLTDVLAGDSAGTDGAVTGRGGTDDRGQAGGEPDGGGSGEGDGEGDDVRAGLRLEPLGGAGWAVREADGEGAGDPIDEALLDVLFTQERVRIHVLDPDLRLLRISDPSIDPDTDETARLRGRPFREVCAFEEPERVESGIQEVLRTGVPCVECLYRALPGDVAGGRRTLSLSAFRLQEGHGTLPGDRGAVLGVVVSVLDVTERVRRQVREAALAAVRDSVGRTMDIEATCRDLVEAVVPDYADVGVVEIVDAVLRGEAPQPGPLGRDVPLRRAAYGGGDDPAHPVGDVRAVPPGTPFQRALSDLRPRVVPVEDAPWAEADPARAHAIRERGAHTLLLAPLTLRGAVLGLLSLYRCGDSEPFTEADIPVVSAIASRAALGIDNAGRYVYEYTVASALQRRLLPQTPAPQPAVETDHLLIPGGGGGNWFDTIALPGARTALVVGEVGAEGIQAATTMGQLRTVVQALAALDLEADELLARLYDTAARLAEERSQLPESDPLHREPLMATCTYVVYDPFTGTCTAASAGHPAPLLVAPDGTVTTVGVIQGPPLGSAERGPVAAVSFPAEEGCLLALHSGALRSHAEFPTGPLHQALAHPDRPLRELCDAVAYALPDSPELRGSTLLLARTHAMPEDRYAAWELPYDRTAPSTARRLTSRTLARWHVDDDTGDATELIVSELVTNAVRYGSPPVELRLILDRGLTCEIRDGSTTAPYMKYAGAVDEGGRGLFIMSQLASLWGTRYAPDGKTVWSEQVIPRDEG</sequence>
<dbReference type="AlphaFoldDB" id="A0AAU1LRB2"/>
<organism evidence="4">
    <name type="scientific">Streptomyces sp. NBC_00148</name>
    <dbReference type="NCBI Taxonomy" id="2903626"/>
    <lineage>
        <taxon>Bacteria</taxon>
        <taxon>Bacillati</taxon>
        <taxon>Actinomycetota</taxon>
        <taxon>Actinomycetes</taxon>
        <taxon>Kitasatosporales</taxon>
        <taxon>Streptomycetaceae</taxon>
        <taxon>Streptomyces</taxon>
    </lineage>
</organism>
<dbReference type="InterPro" id="IPR003018">
    <property type="entry name" value="GAF"/>
</dbReference>
<gene>
    <name evidence="4" type="ORF">OG222_12370</name>
</gene>
<dbReference type="InterPro" id="IPR029016">
    <property type="entry name" value="GAF-like_dom_sf"/>
</dbReference>
<dbReference type="InterPro" id="IPR003594">
    <property type="entry name" value="HATPase_dom"/>
</dbReference>
<dbReference type="SUPFAM" id="SSF55874">
    <property type="entry name" value="ATPase domain of HSP90 chaperone/DNA topoisomerase II/histidine kinase"/>
    <property type="match status" value="1"/>
</dbReference>
<dbReference type="PANTHER" id="PTHR43156:SF2">
    <property type="entry name" value="STAGE II SPORULATION PROTEIN E"/>
    <property type="match status" value="1"/>
</dbReference>
<dbReference type="Gene3D" id="3.60.40.10">
    <property type="entry name" value="PPM-type phosphatase domain"/>
    <property type="match status" value="1"/>
</dbReference>
<dbReference type="Gene3D" id="3.30.565.10">
    <property type="entry name" value="Histidine kinase-like ATPase, C-terminal domain"/>
    <property type="match status" value="1"/>
</dbReference>
<dbReference type="InterPro" id="IPR052016">
    <property type="entry name" value="Bact_Sigma-Reg"/>
</dbReference>